<organism evidence="6 7">
    <name type="scientific">Myotis brandtii</name>
    <name type="common">Brandt's bat</name>
    <dbReference type="NCBI Taxonomy" id="109478"/>
    <lineage>
        <taxon>Eukaryota</taxon>
        <taxon>Metazoa</taxon>
        <taxon>Chordata</taxon>
        <taxon>Craniata</taxon>
        <taxon>Vertebrata</taxon>
        <taxon>Euteleostomi</taxon>
        <taxon>Mammalia</taxon>
        <taxon>Eutheria</taxon>
        <taxon>Laurasiatheria</taxon>
        <taxon>Chiroptera</taxon>
        <taxon>Yangochiroptera</taxon>
        <taxon>Vespertilionidae</taxon>
        <taxon>Myotis</taxon>
    </lineage>
</organism>
<protein>
    <submittedName>
        <fullName evidence="6">Keratin, type I cytoskeletal 18</fullName>
    </submittedName>
</protein>
<sequence>MVRSLETDNWRLDNKIWKHLEEKRPQVTDDTNITRLPLETEIEALKKGLLFMKKNHEEEANGLQNQIANSGLTVELDASKSQDFSMIVVDILAQLHKKFEGQFGEHTEGGGDVLCHIDETTQWDPAVPSVRAGPDLGRVAAPGLAVEALLNIKVKLEAEIFTYFNLLEEGEDLYLSDTLDNRNFLQSIQKTTTCRAVDSEVVSEVNDTKVLKR</sequence>
<dbReference type="GO" id="GO:0045095">
    <property type="term" value="C:keratin filament"/>
    <property type="evidence" value="ECO:0007669"/>
    <property type="project" value="TreeGrafter"/>
</dbReference>
<feature type="domain" description="IF rod" evidence="5">
    <location>
        <begin position="26"/>
        <end position="97"/>
    </location>
</feature>
<evidence type="ECO:0000259" key="5">
    <source>
        <dbReference type="Pfam" id="PF00038"/>
    </source>
</evidence>
<evidence type="ECO:0000313" key="6">
    <source>
        <dbReference type="EMBL" id="EPQ12952.1"/>
    </source>
</evidence>
<accession>S7PWQ8</accession>
<gene>
    <name evidence="6" type="ORF">D623_10032287</name>
</gene>
<evidence type="ECO:0000256" key="2">
    <source>
        <dbReference type="ARBA" id="ARBA00022744"/>
    </source>
</evidence>
<keyword evidence="3" id="KW-0403">Intermediate filament</keyword>
<dbReference type="SUPFAM" id="SSF64593">
    <property type="entry name" value="Intermediate filament protein, coiled coil region"/>
    <property type="match status" value="1"/>
</dbReference>
<dbReference type="Pfam" id="PF00038">
    <property type="entry name" value="Filament"/>
    <property type="match status" value="1"/>
</dbReference>
<evidence type="ECO:0000256" key="4">
    <source>
        <dbReference type="ARBA" id="ARBA00023054"/>
    </source>
</evidence>
<dbReference type="Gene3D" id="1.20.5.170">
    <property type="match status" value="1"/>
</dbReference>
<dbReference type="InterPro" id="IPR002957">
    <property type="entry name" value="Keratin_I"/>
</dbReference>
<dbReference type="InterPro" id="IPR039008">
    <property type="entry name" value="IF_rod_dom"/>
</dbReference>
<reference evidence="6 7" key="1">
    <citation type="journal article" date="2013" name="Nat. Commun.">
        <title>Genome analysis reveals insights into physiology and longevity of the Brandt's bat Myotis brandtii.</title>
        <authorList>
            <person name="Seim I."/>
            <person name="Fang X."/>
            <person name="Xiong Z."/>
            <person name="Lobanov A.V."/>
            <person name="Huang Z."/>
            <person name="Ma S."/>
            <person name="Feng Y."/>
            <person name="Turanov A.A."/>
            <person name="Zhu Y."/>
            <person name="Lenz T.L."/>
            <person name="Gerashchenko M.V."/>
            <person name="Fan D."/>
            <person name="Hee Yim S."/>
            <person name="Yao X."/>
            <person name="Jordan D."/>
            <person name="Xiong Y."/>
            <person name="Ma Y."/>
            <person name="Lyapunov A.N."/>
            <person name="Chen G."/>
            <person name="Kulakova O.I."/>
            <person name="Sun Y."/>
            <person name="Lee S.G."/>
            <person name="Bronson R.T."/>
            <person name="Moskalev A.A."/>
            <person name="Sunyaev S.R."/>
            <person name="Zhang G."/>
            <person name="Krogh A."/>
            <person name="Wang J."/>
            <person name="Gladyshev V.N."/>
        </authorList>
    </citation>
    <scope>NUCLEOTIDE SEQUENCE [LARGE SCALE GENOMIC DNA]</scope>
</reference>
<name>S7PWQ8_MYOBR</name>
<evidence type="ECO:0000313" key="7">
    <source>
        <dbReference type="Proteomes" id="UP000052978"/>
    </source>
</evidence>
<evidence type="ECO:0000256" key="1">
    <source>
        <dbReference type="ARBA" id="ARBA00022553"/>
    </source>
</evidence>
<keyword evidence="7" id="KW-1185">Reference proteome</keyword>
<keyword evidence="1" id="KW-0597">Phosphoprotein</keyword>
<dbReference type="Gene3D" id="1.20.5.1160">
    <property type="entry name" value="Vasodilator-stimulated phosphoprotein"/>
    <property type="match status" value="1"/>
</dbReference>
<dbReference type="GO" id="GO:0045104">
    <property type="term" value="P:intermediate filament cytoskeleton organization"/>
    <property type="evidence" value="ECO:0007669"/>
    <property type="project" value="TreeGrafter"/>
</dbReference>
<proteinExistence type="predicted"/>
<dbReference type="EMBL" id="KE163658">
    <property type="protein sequence ID" value="EPQ12952.1"/>
    <property type="molecule type" value="Genomic_DNA"/>
</dbReference>
<keyword evidence="2" id="KW-0416">Keratin</keyword>
<dbReference type="Proteomes" id="UP000052978">
    <property type="component" value="Unassembled WGS sequence"/>
</dbReference>
<dbReference type="GO" id="GO:0005198">
    <property type="term" value="F:structural molecule activity"/>
    <property type="evidence" value="ECO:0007669"/>
    <property type="project" value="InterPro"/>
</dbReference>
<dbReference type="PANTHER" id="PTHR23239">
    <property type="entry name" value="INTERMEDIATE FILAMENT"/>
    <property type="match status" value="1"/>
</dbReference>
<dbReference type="AlphaFoldDB" id="S7PWQ8"/>
<evidence type="ECO:0000256" key="3">
    <source>
        <dbReference type="ARBA" id="ARBA00022754"/>
    </source>
</evidence>
<keyword evidence="4" id="KW-0175">Coiled coil</keyword>
<dbReference type="PANTHER" id="PTHR23239:SF349">
    <property type="entry name" value="KERATIN, TYPE I CYTOSKELETAL 18"/>
    <property type="match status" value="1"/>
</dbReference>